<evidence type="ECO:0000256" key="4">
    <source>
        <dbReference type="ARBA" id="ARBA00023136"/>
    </source>
</evidence>
<feature type="transmembrane region" description="Helical" evidence="5">
    <location>
        <begin position="40"/>
        <end position="63"/>
    </location>
</feature>
<feature type="transmembrane region" description="Helical" evidence="5">
    <location>
        <begin position="136"/>
        <end position="162"/>
    </location>
</feature>
<feature type="transmembrane region" description="Helical" evidence="5">
    <location>
        <begin position="75"/>
        <end position="91"/>
    </location>
</feature>
<proteinExistence type="inferred from homology"/>
<feature type="transmembrane region" description="Helical" evidence="5">
    <location>
        <begin position="168"/>
        <end position="188"/>
    </location>
</feature>
<dbReference type="InterPro" id="IPR051598">
    <property type="entry name" value="TSUP/Inactive_protease-like"/>
</dbReference>
<dbReference type="AlphaFoldDB" id="A0A380WCN8"/>
<keyword evidence="5" id="KW-1003">Cell membrane</keyword>
<sequence>MEIYLLGTALLGLVSGFMIGCIGVGGVIIVPILVQAGFPVYTAIAMAMAGYILTGIIGTWIYIRKGSLDSSLARFLCFGAMPAAVVGSVVARVTPSVVLELIIGLLTALSGIQTLLRGFRHSVQTSEQTLSKARGLGLGSFTGFISSLTGTGGPVVLIPIMLWLEVPILTTVGLAQAIQLPIAVLATIGNAPSGVIDPTLSLALGGGLSVGAWFGARMAHYLDQRVLRGLVAVTLLGVGLLLLGKVLRAIL</sequence>
<evidence type="ECO:0000313" key="7">
    <source>
        <dbReference type="Proteomes" id="UP000254343"/>
    </source>
</evidence>
<accession>A0A380WCN8</accession>
<dbReference type="Pfam" id="PF01925">
    <property type="entry name" value="TauE"/>
    <property type="match status" value="1"/>
</dbReference>
<comment type="subcellular location">
    <subcellularLocation>
        <location evidence="5">Cell membrane</location>
        <topology evidence="5">Multi-pass membrane protein</topology>
    </subcellularLocation>
    <subcellularLocation>
        <location evidence="1">Membrane</location>
        <topology evidence="1">Multi-pass membrane protein</topology>
    </subcellularLocation>
</comment>
<evidence type="ECO:0000256" key="3">
    <source>
        <dbReference type="ARBA" id="ARBA00022989"/>
    </source>
</evidence>
<dbReference type="InterPro" id="IPR002781">
    <property type="entry name" value="TM_pro_TauE-like"/>
</dbReference>
<reference evidence="6 7" key="1">
    <citation type="submission" date="2018-06" db="EMBL/GenBank/DDBJ databases">
        <authorList>
            <consortium name="Pathogen Informatics"/>
            <person name="Doyle S."/>
        </authorList>
    </citation>
    <scope>NUCLEOTIDE SEQUENCE [LARGE SCALE GENOMIC DNA]</scope>
    <source>
        <strain evidence="6 7">NCTC12722</strain>
    </source>
</reference>
<feature type="transmembrane region" description="Helical" evidence="5">
    <location>
        <begin position="226"/>
        <end position="247"/>
    </location>
</feature>
<gene>
    <name evidence="6" type="ORF">NCTC12722_03992</name>
</gene>
<dbReference type="RefSeq" id="WP_002717583.1">
    <property type="nucleotide sequence ID" value="NZ_UFSI01000001.1"/>
</dbReference>
<dbReference type="EMBL" id="UIGB01000001">
    <property type="protein sequence ID" value="SUU86760.1"/>
    <property type="molecule type" value="Genomic_DNA"/>
</dbReference>
<evidence type="ECO:0000256" key="5">
    <source>
        <dbReference type="RuleBase" id="RU363041"/>
    </source>
</evidence>
<evidence type="ECO:0000256" key="2">
    <source>
        <dbReference type="ARBA" id="ARBA00022692"/>
    </source>
</evidence>
<dbReference type="OrthoDB" id="8019530at2"/>
<dbReference type="GO" id="GO:0005886">
    <property type="term" value="C:plasma membrane"/>
    <property type="evidence" value="ECO:0007669"/>
    <property type="project" value="UniProtKB-SubCell"/>
</dbReference>
<comment type="similarity">
    <text evidence="5">Belongs to the 4-toluene sulfonate uptake permease (TSUP) (TC 2.A.102) family.</text>
</comment>
<organism evidence="6 7">
    <name type="scientific">Afipia felis</name>
    <name type="common">Cat scratch disease bacillus</name>
    <dbReference type="NCBI Taxonomy" id="1035"/>
    <lineage>
        <taxon>Bacteria</taxon>
        <taxon>Pseudomonadati</taxon>
        <taxon>Pseudomonadota</taxon>
        <taxon>Alphaproteobacteria</taxon>
        <taxon>Hyphomicrobiales</taxon>
        <taxon>Nitrobacteraceae</taxon>
        <taxon>Afipia</taxon>
    </lineage>
</organism>
<dbReference type="Proteomes" id="UP000254343">
    <property type="component" value="Unassembled WGS sequence"/>
</dbReference>
<evidence type="ECO:0000313" key="6">
    <source>
        <dbReference type="EMBL" id="SUU86760.1"/>
    </source>
</evidence>
<keyword evidence="2 5" id="KW-0812">Transmembrane</keyword>
<dbReference type="PANTHER" id="PTHR43701:SF2">
    <property type="entry name" value="MEMBRANE TRANSPORTER PROTEIN YJNA-RELATED"/>
    <property type="match status" value="1"/>
</dbReference>
<name>A0A380WCN8_AFIFE</name>
<keyword evidence="4 5" id="KW-0472">Membrane</keyword>
<evidence type="ECO:0000256" key="1">
    <source>
        <dbReference type="ARBA" id="ARBA00004141"/>
    </source>
</evidence>
<protein>
    <recommendedName>
        <fullName evidence="5">Probable membrane transporter protein</fullName>
    </recommendedName>
</protein>
<feature type="transmembrane region" description="Helical" evidence="5">
    <location>
        <begin position="200"/>
        <end position="220"/>
    </location>
</feature>
<feature type="transmembrane region" description="Helical" evidence="5">
    <location>
        <begin position="9"/>
        <end position="34"/>
    </location>
</feature>
<keyword evidence="3 5" id="KW-1133">Transmembrane helix</keyword>
<dbReference type="PANTHER" id="PTHR43701">
    <property type="entry name" value="MEMBRANE TRANSPORTER PROTEIN MJ0441-RELATED"/>
    <property type="match status" value="1"/>
</dbReference>
<feature type="transmembrane region" description="Helical" evidence="5">
    <location>
        <begin position="97"/>
        <end position="116"/>
    </location>
</feature>